<protein>
    <submittedName>
        <fullName evidence="2 3">Uncharacterized protein</fullName>
    </submittedName>
</protein>
<evidence type="ECO:0000313" key="3">
    <source>
        <dbReference type="EnsemblMetazoa" id="ASIC011245-PA"/>
    </source>
</evidence>
<sequence length="67" mass="7430">MPRSTITVSNLAKRTPDVAHLRDLPKGLLGDLPAKRNVMQRHPRGSACEHDRSIRRSHPIIAAGRIS</sequence>
<reference evidence="3" key="2">
    <citation type="submission" date="2020-05" db="UniProtKB">
        <authorList>
            <consortium name="EnsemblMetazoa"/>
        </authorList>
    </citation>
    <scope>IDENTIFICATION</scope>
</reference>
<reference evidence="2 4" key="1">
    <citation type="journal article" date="2014" name="BMC Genomics">
        <title>Genome sequence of Anopheles sinensis provides insight into genetics basis of mosquito competence for malaria parasites.</title>
        <authorList>
            <person name="Zhou D."/>
            <person name="Zhang D."/>
            <person name="Ding G."/>
            <person name="Shi L."/>
            <person name="Hou Q."/>
            <person name="Ye Y."/>
            <person name="Xu Y."/>
            <person name="Zhou H."/>
            <person name="Xiong C."/>
            <person name="Li S."/>
            <person name="Yu J."/>
            <person name="Hong S."/>
            <person name="Yu X."/>
            <person name="Zou P."/>
            <person name="Chen C."/>
            <person name="Chang X."/>
            <person name="Wang W."/>
            <person name="Lv Y."/>
            <person name="Sun Y."/>
            <person name="Ma L."/>
            <person name="Shen B."/>
            <person name="Zhu C."/>
        </authorList>
    </citation>
    <scope>NUCLEOTIDE SEQUENCE [LARGE SCALE GENOMIC DNA]</scope>
</reference>
<dbReference type="EMBL" id="KE525254">
    <property type="protein sequence ID" value="KFB43439.1"/>
    <property type="molecule type" value="Genomic_DNA"/>
</dbReference>
<evidence type="ECO:0000256" key="1">
    <source>
        <dbReference type="SAM" id="MobiDB-lite"/>
    </source>
</evidence>
<gene>
    <name evidence="2" type="ORF">ZHAS_00011245</name>
</gene>
<evidence type="ECO:0000313" key="2">
    <source>
        <dbReference type="EMBL" id="KFB43439.1"/>
    </source>
</evidence>
<proteinExistence type="predicted"/>
<organism evidence="2">
    <name type="scientific">Anopheles sinensis</name>
    <name type="common">Mosquito</name>
    <dbReference type="NCBI Taxonomy" id="74873"/>
    <lineage>
        <taxon>Eukaryota</taxon>
        <taxon>Metazoa</taxon>
        <taxon>Ecdysozoa</taxon>
        <taxon>Arthropoda</taxon>
        <taxon>Hexapoda</taxon>
        <taxon>Insecta</taxon>
        <taxon>Pterygota</taxon>
        <taxon>Neoptera</taxon>
        <taxon>Endopterygota</taxon>
        <taxon>Diptera</taxon>
        <taxon>Nematocera</taxon>
        <taxon>Culicoidea</taxon>
        <taxon>Culicidae</taxon>
        <taxon>Anophelinae</taxon>
        <taxon>Anopheles</taxon>
    </lineage>
</organism>
<accession>A0A084VZP5</accession>
<dbReference type="AlphaFoldDB" id="A0A084VZP5"/>
<dbReference type="EnsemblMetazoa" id="ASIC011245-RA">
    <property type="protein sequence ID" value="ASIC011245-PA"/>
    <property type="gene ID" value="ASIC011245"/>
</dbReference>
<dbReference type="EMBL" id="ATLV01018912">
    <property type="status" value="NOT_ANNOTATED_CDS"/>
    <property type="molecule type" value="Genomic_DNA"/>
</dbReference>
<keyword evidence="4" id="KW-1185">Reference proteome</keyword>
<dbReference type="Proteomes" id="UP000030765">
    <property type="component" value="Unassembled WGS sequence"/>
</dbReference>
<evidence type="ECO:0000313" key="4">
    <source>
        <dbReference type="Proteomes" id="UP000030765"/>
    </source>
</evidence>
<feature type="region of interest" description="Disordered" evidence="1">
    <location>
        <begin position="42"/>
        <end position="67"/>
    </location>
</feature>
<dbReference type="VEuPathDB" id="VectorBase:ASIC011245"/>
<name>A0A084VZP5_ANOSI</name>